<dbReference type="OrthoDB" id="526037at2"/>
<evidence type="ECO:0000259" key="1">
    <source>
        <dbReference type="Pfam" id="PF01636"/>
    </source>
</evidence>
<feature type="domain" description="Aminoglycoside phosphotransferase" evidence="1">
    <location>
        <begin position="33"/>
        <end position="269"/>
    </location>
</feature>
<dbReference type="SUPFAM" id="SSF56112">
    <property type="entry name" value="Protein kinase-like (PK-like)"/>
    <property type="match status" value="1"/>
</dbReference>
<keyword evidence="3" id="KW-1185">Reference proteome</keyword>
<sequence length="378" mass="43315">MNDFNLMSEHKITNSISSAQQFQIDGTIVSSVPFGSGHINDTFKIVTDGAHGHLYLLQRINHHVFRNVDGLMDNIDKVCRHLKNKLAHLGEQEVSKRTMTLIPTLDGKNYYQDPQGDYWRIFILIPDTRSYDILETTDQAYSGGLAFGEFQKQLSDLDPSSIVEVLPNFHNIEFRMTNLRNAIAKNAVNRVAEVQDLLDYIFEREEKMRRILEMGRANQLPLRITHNDTKFNNVLLDKDDKVQCVIDLDTVMPGYVAYDFGDAIRTIINSAAEDEADVSKIVLNIPLFEAFTAGYLAEAKEFLTDNEIESLIYGVHLLPYMQAVRFLTDYIDGDTYYKIAYPLHNLVRTKAQLKLVQELETHHQQLLDILAENLKTKE</sequence>
<dbReference type="Proteomes" id="UP000435036">
    <property type="component" value="Unassembled WGS sequence"/>
</dbReference>
<comment type="caution">
    <text evidence="2">The sequence shown here is derived from an EMBL/GenBank/DDBJ whole genome shotgun (WGS) entry which is preliminary data.</text>
</comment>
<name>A0A6N8L134_9SPHI</name>
<proteinExistence type="predicted"/>
<dbReference type="GO" id="GO:0016740">
    <property type="term" value="F:transferase activity"/>
    <property type="evidence" value="ECO:0007669"/>
    <property type="project" value="UniProtKB-KW"/>
</dbReference>
<dbReference type="RefSeq" id="WP_160369497.1">
    <property type="nucleotide sequence ID" value="NZ_WSQA01000008.1"/>
</dbReference>
<dbReference type="Pfam" id="PF01636">
    <property type="entry name" value="APH"/>
    <property type="match status" value="1"/>
</dbReference>
<dbReference type="Gene3D" id="3.90.1200.10">
    <property type="match status" value="1"/>
</dbReference>
<evidence type="ECO:0000313" key="2">
    <source>
        <dbReference type="EMBL" id="MVZ62774.1"/>
    </source>
</evidence>
<dbReference type="PANTHER" id="PTHR21064">
    <property type="entry name" value="AMINOGLYCOSIDE PHOSPHOTRANSFERASE DOMAIN-CONTAINING PROTEIN-RELATED"/>
    <property type="match status" value="1"/>
</dbReference>
<organism evidence="2 3">
    <name type="scientific">Sphingobacterium humi</name>
    <dbReference type="NCBI Taxonomy" id="1796905"/>
    <lineage>
        <taxon>Bacteria</taxon>
        <taxon>Pseudomonadati</taxon>
        <taxon>Bacteroidota</taxon>
        <taxon>Sphingobacteriia</taxon>
        <taxon>Sphingobacteriales</taxon>
        <taxon>Sphingobacteriaceae</taxon>
        <taxon>Sphingobacterium</taxon>
    </lineage>
</organism>
<gene>
    <name evidence="2" type="ORF">GQF63_12125</name>
</gene>
<dbReference type="PANTHER" id="PTHR21064:SF5">
    <property type="entry name" value="SLR1880 PROTEIN"/>
    <property type="match status" value="1"/>
</dbReference>
<accession>A0A6N8L134</accession>
<dbReference type="AlphaFoldDB" id="A0A6N8L134"/>
<evidence type="ECO:0000313" key="3">
    <source>
        <dbReference type="Proteomes" id="UP000435036"/>
    </source>
</evidence>
<protein>
    <submittedName>
        <fullName evidence="2">Phosphotransferase</fullName>
    </submittedName>
</protein>
<dbReference type="InterPro" id="IPR002575">
    <property type="entry name" value="Aminoglycoside_PTrfase"/>
</dbReference>
<dbReference type="InterPro" id="IPR050249">
    <property type="entry name" value="Pseudomonas-type_ThrB"/>
</dbReference>
<dbReference type="EMBL" id="WSQA01000008">
    <property type="protein sequence ID" value="MVZ62774.1"/>
    <property type="molecule type" value="Genomic_DNA"/>
</dbReference>
<reference evidence="2 3" key="1">
    <citation type="submission" date="2019-12" db="EMBL/GenBank/DDBJ databases">
        <authorList>
            <person name="Dong K."/>
        </authorList>
    </citation>
    <scope>NUCLEOTIDE SEQUENCE [LARGE SCALE GENOMIC DNA]</scope>
    <source>
        <strain evidence="2 3">JCM 31225</strain>
    </source>
</reference>
<keyword evidence="2" id="KW-0808">Transferase</keyword>
<dbReference type="InterPro" id="IPR011009">
    <property type="entry name" value="Kinase-like_dom_sf"/>
</dbReference>